<keyword evidence="3" id="KW-1185">Reference proteome</keyword>
<feature type="compositionally biased region" description="Basic and acidic residues" evidence="1">
    <location>
        <begin position="10"/>
        <end position="23"/>
    </location>
</feature>
<feature type="region of interest" description="Disordered" evidence="1">
    <location>
        <begin position="80"/>
        <end position="144"/>
    </location>
</feature>
<comment type="caution">
    <text evidence="2">The sequence shown here is derived from an EMBL/GenBank/DDBJ whole genome shotgun (WGS) entry which is preliminary data.</text>
</comment>
<proteinExistence type="predicted"/>
<feature type="compositionally biased region" description="Basic residues" evidence="1">
    <location>
        <begin position="104"/>
        <end position="114"/>
    </location>
</feature>
<gene>
    <name evidence="2" type="ORF">PCOR1329_LOCUS3093</name>
</gene>
<name>A0ABN9PI89_9DINO</name>
<reference evidence="2" key="1">
    <citation type="submission" date="2023-10" db="EMBL/GenBank/DDBJ databases">
        <authorList>
            <person name="Chen Y."/>
            <person name="Shah S."/>
            <person name="Dougan E. K."/>
            <person name="Thang M."/>
            <person name="Chan C."/>
        </authorList>
    </citation>
    <scope>NUCLEOTIDE SEQUENCE [LARGE SCALE GENOMIC DNA]</scope>
</reference>
<evidence type="ECO:0000313" key="3">
    <source>
        <dbReference type="Proteomes" id="UP001189429"/>
    </source>
</evidence>
<evidence type="ECO:0000256" key="1">
    <source>
        <dbReference type="SAM" id="MobiDB-lite"/>
    </source>
</evidence>
<dbReference type="Proteomes" id="UP001189429">
    <property type="component" value="Unassembled WGS sequence"/>
</dbReference>
<feature type="compositionally biased region" description="Basic residues" evidence="1">
    <location>
        <begin position="133"/>
        <end position="144"/>
    </location>
</feature>
<evidence type="ECO:0000313" key="2">
    <source>
        <dbReference type="EMBL" id="CAK0792533.1"/>
    </source>
</evidence>
<organism evidence="2 3">
    <name type="scientific">Prorocentrum cordatum</name>
    <dbReference type="NCBI Taxonomy" id="2364126"/>
    <lineage>
        <taxon>Eukaryota</taxon>
        <taxon>Sar</taxon>
        <taxon>Alveolata</taxon>
        <taxon>Dinophyceae</taxon>
        <taxon>Prorocentrales</taxon>
        <taxon>Prorocentraceae</taxon>
        <taxon>Prorocentrum</taxon>
    </lineage>
</organism>
<sequence length="144" mass="15473">MGGASGAEVARTEEDEKVERAEEPAEASAVLHADLVVEVAVVVDDVVDDAGHELVLLQEPLEAGLLHKLQALGAALRACRDPPQPPPSRAPRRLPTQCCAARPRLARRGRRRTRSPAPPLVEGTSTSWAQTRRASRGASARRRP</sequence>
<protein>
    <submittedName>
        <fullName evidence="2">Uncharacterized protein</fullName>
    </submittedName>
</protein>
<accession>A0ABN9PI89</accession>
<dbReference type="EMBL" id="CAUYUJ010000782">
    <property type="protein sequence ID" value="CAK0792533.1"/>
    <property type="molecule type" value="Genomic_DNA"/>
</dbReference>
<feature type="region of interest" description="Disordered" evidence="1">
    <location>
        <begin position="1"/>
        <end position="27"/>
    </location>
</feature>